<dbReference type="NCBIfam" id="TIGR00613">
    <property type="entry name" value="reco"/>
    <property type="match status" value="1"/>
</dbReference>
<dbReference type="PANTHER" id="PTHR33991">
    <property type="entry name" value="DNA REPAIR PROTEIN RECO"/>
    <property type="match status" value="1"/>
</dbReference>
<dbReference type="GO" id="GO:0006310">
    <property type="term" value="P:DNA recombination"/>
    <property type="evidence" value="ECO:0007669"/>
    <property type="project" value="InterPro"/>
</dbReference>
<dbReference type="AlphaFoldDB" id="X5GWD7"/>
<reference evidence="1 2" key="1">
    <citation type="submission" date="2014-03" db="EMBL/GenBank/DDBJ databases">
        <title>Sequencing and Comparison of Genomes and Transcriptome Profiles of Human Ehrlichiosis Agents.</title>
        <authorList>
            <person name="Lin M."/>
            <person name="Daugherty S.C."/>
            <person name="Nagaraj S."/>
            <person name="Cheng Z."/>
            <person name="Xiong Q."/>
            <person name="Lin F.-Y."/>
            <person name="Sengamalay N."/>
            <person name="Ott S."/>
            <person name="Godinez A."/>
            <person name="Tallon L.J."/>
            <person name="Sadzewicz L."/>
            <person name="Fraser C.M."/>
            <person name="Dunning Hotopp J.C."/>
            <person name="Rikihisa Y."/>
        </authorList>
    </citation>
    <scope>NUCLEOTIDE SEQUENCE [LARGE SCALE GENOMIC DNA]</scope>
    <source>
        <strain evidence="1 2">Oregon</strain>
    </source>
</reference>
<dbReference type="GO" id="GO:0006302">
    <property type="term" value="P:double-strand break repair"/>
    <property type="evidence" value="ECO:0007669"/>
    <property type="project" value="TreeGrafter"/>
</dbReference>
<dbReference type="SUPFAM" id="SSF57863">
    <property type="entry name" value="ArfGap/RecO-like zinc finger"/>
    <property type="match status" value="1"/>
</dbReference>
<dbReference type="PANTHER" id="PTHR33991:SF1">
    <property type="entry name" value="DNA REPAIR PROTEIN RECO"/>
    <property type="match status" value="1"/>
</dbReference>
<dbReference type="Proteomes" id="UP000023755">
    <property type="component" value="Chromosome"/>
</dbReference>
<dbReference type="HOGENOM" id="CLU_086029_0_0_5"/>
<evidence type="ECO:0000313" key="2">
    <source>
        <dbReference type="Proteomes" id="UP000023755"/>
    </source>
</evidence>
<dbReference type="RefSeq" id="WP_038559388.1">
    <property type="nucleotide sequence ID" value="NZ_CP007481.1"/>
</dbReference>
<protein>
    <submittedName>
        <fullName evidence="1">DNA repair protein RecO</fullName>
    </submittedName>
</protein>
<gene>
    <name evidence="1" type="primary">recO</name>
    <name evidence="1" type="ORF">NHE_0432</name>
</gene>
<dbReference type="InterPro" id="IPR003717">
    <property type="entry name" value="RecO"/>
</dbReference>
<dbReference type="KEGG" id="nhm:NHE_0432"/>
<dbReference type="STRING" id="1286528.NHE_0432"/>
<proteinExistence type="predicted"/>
<dbReference type="Pfam" id="PF02565">
    <property type="entry name" value="RecO_C"/>
    <property type="match status" value="1"/>
</dbReference>
<dbReference type="GO" id="GO:0043590">
    <property type="term" value="C:bacterial nucleoid"/>
    <property type="evidence" value="ECO:0007669"/>
    <property type="project" value="TreeGrafter"/>
</dbReference>
<sequence length="238" mass="27798">MHWESEGVVLANKGLMENKIVATLFTKHYGLKRGLYSRKAMLDMGNIVYCRWSARLESQLGYFKIESKEIISSFLFTDYRKLKLLNAVISVLLKVLPENEVKEETYHVFTELLHVLKSVNLCYYRKFIEMDLSILQHLGFQLDLSRCAVSGETENLFYISPKTGRAVTKAVGDPYKDKLLLLPQLLYKISNNFTFEEPISREEFIECVTVTGFFLRTFLFFSLNLDLPYYRKSMLDNF</sequence>
<dbReference type="EMBL" id="CP007481">
    <property type="protein sequence ID" value="AHX11377.1"/>
    <property type="molecule type" value="Genomic_DNA"/>
</dbReference>
<evidence type="ECO:0000313" key="1">
    <source>
        <dbReference type="EMBL" id="AHX11377.1"/>
    </source>
</evidence>
<dbReference type="OrthoDB" id="9804792at2"/>
<dbReference type="InterPro" id="IPR037278">
    <property type="entry name" value="ARFGAP/RecO"/>
</dbReference>
<dbReference type="Gene3D" id="1.20.1440.120">
    <property type="entry name" value="Recombination protein O, C-terminal domain"/>
    <property type="match status" value="1"/>
</dbReference>
<organism evidence="1 2">
    <name type="scientific">Neorickettsia helminthoeca str. Oregon</name>
    <dbReference type="NCBI Taxonomy" id="1286528"/>
    <lineage>
        <taxon>Bacteria</taxon>
        <taxon>Pseudomonadati</taxon>
        <taxon>Pseudomonadota</taxon>
        <taxon>Alphaproteobacteria</taxon>
        <taxon>Rickettsiales</taxon>
        <taxon>Anaplasmataceae</taxon>
        <taxon>Neorickettsia</taxon>
    </lineage>
</organism>
<name>X5GWD7_9RICK</name>
<keyword evidence="2" id="KW-1185">Reference proteome</keyword>
<dbReference type="InterPro" id="IPR042242">
    <property type="entry name" value="RecO_C"/>
</dbReference>
<accession>X5GWD7</accession>